<dbReference type="PANTHER" id="PTHR23070">
    <property type="entry name" value="BCS1 AAA-TYPE ATPASE"/>
    <property type="match status" value="1"/>
</dbReference>
<dbReference type="GO" id="GO:0005524">
    <property type="term" value="F:ATP binding"/>
    <property type="evidence" value="ECO:0007669"/>
    <property type="project" value="UniProtKB-KW"/>
</dbReference>
<protein>
    <recommendedName>
        <fullName evidence="17">BCS1 N-terminal domain-containing protein</fullName>
    </recommendedName>
</protein>
<dbReference type="InterPro" id="IPR057495">
    <property type="entry name" value="AAA_lid_BCS1"/>
</dbReference>
<keyword evidence="6" id="KW-0378">Hydrolase</keyword>
<evidence type="ECO:0000256" key="2">
    <source>
        <dbReference type="ARBA" id="ARBA00007448"/>
    </source>
</evidence>
<dbReference type="Pfam" id="PF08740">
    <property type="entry name" value="BCS1_N"/>
    <property type="match status" value="1"/>
</dbReference>
<dbReference type="GO" id="GO:0016887">
    <property type="term" value="F:ATP hydrolysis activity"/>
    <property type="evidence" value="ECO:0007669"/>
    <property type="project" value="InterPro"/>
</dbReference>
<keyword evidence="3" id="KW-0812">Transmembrane</keyword>
<reference evidence="15" key="1">
    <citation type="submission" date="2016-04" db="EMBL/GenBank/DDBJ databases">
        <authorList>
            <person name="Evans L.H."/>
            <person name="Alamgir A."/>
            <person name="Owens N."/>
            <person name="Weber N.D."/>
            <person name="Virtaneva K."/>
            <person name="Barbian K."/>
            <person name="Babar A."/>
            <person name="Rosenke K."/>
        </authorList>
    </citation>
    <scope>NUCLEOTIDE SEQUENCE [LARGE SCALE GENOMIC DNA]</scope>
    <source>
        <strain evidence="15">CBS 101.48</strain>
    </source>
</reference>
<dbReference type="OMA" id="LFMTTNK"/>
<comment type="catalytic activity">
    <reaction evidence="11">
        <text>ATP + H2O = ADP + phosphate + H(+)</text>
        <dbReference type="Rhea" id="RHEA:13065"/>
        <dbReference type="ChEBI" id="CHEBI:15377"/>
        <dbReference type="ChEBI" id="CHEBI:15378"/>
        <dbReference type="ChEBI" id="CHEBI:30616"/>
        <dbReference type="ChEBI" id="CHEBI:43474"/>
        <dbReference type="ChEBI" id="CHEBI:456216"/>
    </reaction>
    <physiologicalReaction direction="left-to-right" evidence="11">
        <dbReference type="Rhea" id="RHEA:13066"/>
    </physiologicalReaction>
</comment>
<keyword evidence="16" id="KW-1185">Reference proteome</keyword>
<dbReference type="Pfam" id="PF25426">
    <property type="entry name" value="AAA_lid_BCS1"/>
    <property type="match status" value="1"/>
</dbReference>
<evidence type="ECO:0000256" key="3">
    <source>
        <dbReference type="ARBA" id="ARBA00022692"/>
    </source>
</evidence>
<evidence type="ECO:0000256" key="9">
    <source>
        <dbReference type="ARBA" id="ARBA00023128"/>
    </source>
</evidence>
<dbReference type="GO" id="GO:0005743">
    <property type="term" value="C:mitochondrial inner membrane"/>
    <property type="evidence" value="ECO:0007669"/>
    <property type="project" value="UniProtKB-SubCell"/>
</dbReference>
<dbReference type="InterPro" id="IPR014851">
    <property type="entry name" value="BCS1_N"/>
</dbReference>
<comment type="subcellular location">
    <subcellularLocation>
        <location evidence="1">Mitochondrion inner membrane</location>
        <topology evidence="1">Single-pass membrane protein</topology>
    </subcellularLocation>
</comment>
<dbReference type="AlphaFoldDB" id="A0A168Q6Y6"/>
<dbReference type="OrthoDB" id="10251412at2759"/>
<name>A0A168Q6Y6_ABSGL</name>
<dbReference type="SMART" id="SM01024">
    <property type="entry name" value="BCS1_N"/>
    <property type="match status" value="1"/>
</dbReference>
<dbReference type="STRING" id="4829.A0A168Q6Y6"/>
<evidence type="ECO:0000256" key="5">
    <source>
        <dbReference type="ARBA" id="ARBA00022792"/>
    </source>
</evidence>
<evidence type="ECO:0000259" key="14">
    <source>
        <dbReference type="SMART" id="SM01024"/>
    </source>
</evidence>
<evidence type="ECO:0000256" key="10">
    <source>
        <dbReference type="ARBA" id="ARBA00023136"/>
    </source>
</evidence>
<dbReference type="InterPro" id="IPR027417">
    <property type="entry name" value="P-loop_NTPase"/>
</dbReference>
<dbReference type="SMART" id="SM00382">
    <property type="entry name" value="AAA"/>
    <property type="match status" value="1"/>
</dbReference>
<evidence type="ECO:0000256" key="7">
    <source>
        <dbReference type="ARBA" id="ARBA00022840"/>
    </source>
</evidence>
<feature type="domain" description="AAA+ ATPase" evidence="13">
    <location>
        <begin position="279"/>
        <end position="396"/>
    </location>
</feature>
<proteinExistence type="inferred from homology"/>
<dbReference type="SUPFAM" id="SSF52540">
    <property type="entry name" value="P-loop containing nucleoside triphosphate hydrolases"/>
    <property type="match status" value="1"/>
</dbReference>
<dbReference type="CDD" id="cd19510">
    <property type="entry name" value="RecA-like_BCS1"/>
    <property type="match status" value="1"/>
</dbReference>
<keyword evidence="7" id="KW-0067">ATP-binding</keyword>
<dbReference type="Proteomes" id="UP000078561">
    <property type="component" value="Unassembled WGS sequence"/>
</dbReference>
<dbReference type="EMBL" id="LT554228">
    <property type="protein sequence ID" value="SAM03737.1"/>
    <property type="molecule type" value="Genomic_DNA"/>
</dbReference>
<keyword evidence="10" id="KW-0472">Membrane</keyword>
<sequence>MTPRLLGNSLFLTPPYASILLRNTPGFSRGLTNLPPSTDPSSIGGMISTVAERLGVGELATGGLQLAVIGGFIAGARYFSGFFFDFMKKKTVVTAQFDSSDESFSWILNWLSEHPYAQQATQFSVSTTITRAGQRLTGEGLDAMLPPVYFLPAHGMVHFFTYKNRLLWLTRERPQTSTGAPAVAGNAIMERIQISTIGRSRTVLQNLVFDAQKQFIERDRSRTVVFAGDQYGAWRRTRSRPKRPLGTIVIPSNVKQHLIDDTKEFLASEQWYSDRGIPYRRGYLLYGEPGSGKTSFVYSMAGELGQNIYVVNLSSKGLTDDVLTELLSDTPSRCILLIEDVDAAFVQRSRGDSTIGNNITFSGLLNAIDGNHPEKLDEALIRPGRIDVRIHFGNATKHQAEELFTKFYPHLESNHISRLASQFAAKIPDNQFSMAHLQGFLMVHKKHPDQALNLIDDWIRQQSEQNGATATTTATTTASPAIEASEEMLHTNATEPLMQSPPKTQT</sequence>
<dbReference type="InterPro" id="IPR003593">
    <property type="entry name" value="AAA+_ATPase"/>
</dbReference>
<dbReference type="InterPro" id="IPR050747">
    <property type="entry name" value="Mitochondrial_chaperone_BCS1"/>
</dbReference>
<keyword evidence="8" id="KW-1133">Transmembrane helix</keyword>
<dbReference type="Pfam" id="PF00004">
    <property type="entry name" value="AAA"/>
    <property type="match status" value="1"/>
</dbReference>
<evidence type="ECO:0000259" key="13">
    <source>
        <dbReference type="SMART" id="SM00382"/>
    </source>
</evidence>
<feature type="domain" description="BCS1 N-terminal" evidence="14">
    <location>
        <begin position="67"/>
        <end position="248"/>
    </location>
</feature>
<evidence type="ECO:0000256" key="6">
    <source>
        <dbReference type="ARBA" id="ARBA00022801"/>
    </source>
</evidence>
<evidence type="ECO:0008006" key="17">
    <source>
        <dbReference type="Google" id="ProtNLM"/>
    </source>
</evidence>
<gene>
    <name evidence="15" type="primary">ABSGL_09580.1 scaffold 11342</name>
</gene>
<evidence type="ECO:0000313" key="15">
    <source>
        <dbReference type="EMBL" id="SAM03737.1"/>
    </source>
</evidence>
<feature type="region of interest" description="Disordered" evidence="12">
    <location>
        <begin position="465"/>
        <end position="506"/>
    </location>
</feature>
<evidence type="ECO:0000256" key="11">
    <source>
        <dbReference type="ARBA" id="ARBA00048778"/>
    </source>
</evidence>
<evidence type="ECO:0000256" key="4">
    <source>
        <dbReference type="ARBA" id="ARBA00022741"/>
    </source>
</evidence>
<dbReference type="InParanoid" id="A0A168Q6Y6"/>
<feature type="compositionally biased region" description="Low complexity" evidence="12">
    <location>
        <begin position="468"/>
        <end position="478"/>
    </location>
</feature>
<keyword evidence="4" id="KW-0547">Nucleotide-binding</keyword>
<keyword evidence="5" id="KW-0999">Mitochondrion inner membrane</keyword>
<dbReference type="InterPro" id="IPR003959">
    <property type="entry name" value="ATPase_AAA_core"/>
</dbReference>
<evidence type="ECO:0000256" key="8">
    <source>
        <dbReference type="ARBA" id="ARBA00022989"/>
    </source>
</evidence>
<dbReference type="Gene3D" id="3.40.50.300">
    <property type="entry name" value="P-loop containing nucleotide triphosphate hydrolases"/>
    <property type="match status" value="1"/>
</dbReference>
<evidence type="ECO:0000256" key="1">
    <source>
        <dbReference type="ARBA" id="ARBA00004434"/>
    </source>
</evidence>
<accession>A0A168Q6Y6</accession>
<organism evidence="15">
    <name type="scientific">Absidia glauca</name>
    <name type="common">Pin mould</name>
    <dbReference type="NCBI Taxonomy" id="4829"/>
    <lineage>
        <taxon>Eukaryota</taxon>
        <taxon>Fungi</taxon>
        <taxon>Fungi incertae sedis</taxon>
        <taxon>Mucoromycota</taxon>
        <taxon>Mucoromycotina</taxon>
        <taxon>Mucoromycetes</taxon>
        <taxon>Mucorales</taxon>
        <taxon>Cunninghamellaceae</taxon>
        <taxon>Absidia</taxon>
    </lineage>
</organism>
<evidence type="ECO:0000256" key="12">
    <source>
        <dbReference type="SAM" id="MobiDB-lite"/>
    </source>
</evidence>
<comment type="similarity">
    <text evidence="2">Belongs to the AAA ATPase family. BCS1 subfamily.</text>
</comment>
<keyword evidence="9" id="KW-0496">Mitochondrion</keyword>
<evidence type="ECO:0000313" key="16">
    <source>
        <dbReference type="Proteomes" id="UP000078561"/>
    </source>
</evidence>